<dbReference type="Proteomes" id="UP001448207">
    <property type="component" value="Unassembled WGS sequence"/>
</dbReference>
<proteinExistence type="predicted"/>
<evidence type="ECO:0008006" key="3">
    <source>
        <dbReference type="Google" id="ProtNLM"/>
    </source>
</evidence>
<dbReference type="EMBL" id="JBCLYO010000010">
    <property type="protein sequence ID" value="KAL0085327.1"/>
    <property type="molecule type" value="Genomic_DNA"/>
</dbReference>
<comment type="caution">
    <text evidence="1">The sequence shown here is derived from an EMBL/GenBank/DDBJ whole genome shotgun (WGS) entry which is preliminary data.</text>
</comment>
<keyword evidence="2" id="KW-1185">Reference proteome</keyword>
<dbReference type="SUPFAM" id="SSF52047">
    <property type="entry name" value="RNI-like"/>
    <property type="match status" value="1"/>
</dbReference>
<name>A0ABR3B0X0_PHYBL</name>
<reference evidence="1 2" key="1">
    <citation type="submission" date="2024-04" db="EMBL/GenBank/DDBJ databases">
        <title>Symmetric and asymmetric DNA N6-adenine methylation regulates different biological responses in Mucorales.</title>
        <authorList>
            <consortium name="Lawrence Berkeley National Laboratory"/>
            <person name="Lax C."/>
            <person name="Mondo S.J."/>
            <person name="Osorio-Concepcion M."/>
            <person name="Muszewska A."/>
            <person name="Corrochano-Luque M."/>
            <person name="Gutierrez G."/>
            <person name="Riley R."/>
            <person name="Lipzen A."/>
            <person name="Guo J."/>
            <person name="Hundley H."/>
            <person name="Amirebrahimi M."/>
            <person name="Ng V."/>
            <person name="Lorenzo-Gutierrez D."/>
            <person name="Binder U."/>
            <person name="Yang J."/>
            <person name="Song Y."/>
            <person name="Canovas D."/>
            <person name="Navarro E."/>
            <person name="Freitag M."/>
            <person name="Gabaldon T."/>
            <person name="Grigoriev I.V."/>
            <person name="Corrochano L.M."/>
            <person name="Nicolas F.E."/>
            <person name="Garre V."/>
        </authorList>
    </citation>
    <scope>NUCLEOTIDE SEQUENCE [LARGE SCALE GENOMIC DNA]</scope>
    <source>
        <strain evidence="1 2">L51</strain>
    </source>
</reference>
<protein>
    <recommendedName>
        <fullName evidence="3">F-box domain-containing protein</fullName>
    </recommendedName>
</protein>
<accession>A0ABR3B0X0</accession>
<gene>
    <name evidence="1" type="ORF">J3Q64DRAFT_1860195</name>
</gene>
<organism evidence="1 2">
    <name type="scientific">Phycomyces blakesleeanus</name>
    <dbReference type="NCBI Taxonomy" id="4837"/>
    <lineage>
        <taxon>Eukaryota</taxon>
        <taxon>Fungi</taxon>
        <taxon>Fungi incertae sedis</taxon>
        <taxon>Mucoromycota</taxon>
        <taxon>Mucoromycotina</taxon>
        <taxon>Mucoromycetes</taxon>
        <taxon>Mucorales</taxon>
        <taxon>Phycomycetaceae</taxon>
        <taxon>Phycomyces</taxon>
    </lineage>
</organism>
<sequence>MNSMDTGKTKNLTILKLSCRNFRGCWVHYFSQKYPNIRTLILDLNSNSEDIKDFMCMQKSLFYTSLKFYDLERASITDYHVMHSPEDRILASYSICNIPIYNVIYKQVIYNTFKKDQYSRILTKHVKFLPSTLKTLAIPCYLKPSHPYYIDIDTGHLVSLVLLNISGQISINLGKIFSDYLSFAISVISFLDTEVSIYALNYISIKFGNIQSLGLCNSSITGPISEGTGCLTIDMSYSHLNHLHLSNCQTLSTNDPFDTKSLVQIIEIRSPVIPPLANQDSCDNTSENSEAVILEYEQPTDNENLIWASLSCRTGRIRKKDYSQSSI</sequence>
<evidence type="ECO:0000313" key="2">
    <source>
        <dbReference type="Proteomes" id="UP001448207"/>
    </source>
</evidence>
<evidence type="ECO:0000313" key="1">
    <source>
        <dbReference type="EMBL" id="KAL0085327.1"/>
    </source>
</evidence>